<dbReference type="GO" id="GO:0055085">
    <property type="term" value="P:transmembrane transport"/>
    <property type="evidence" value="ECO:0007669"/>
    <property type="project" value="InterPro"/>
</dbReference>
<dbReference type="SUPFAM" id="SSF161098">
    <property type="entry name" value="MetI-like"/>
    <property type="match status" value="1"/>
</dbReference>
<comment type="similarity">
    <text evidence="7">Belongs to the binding-protein-dependent transport system permease family.</text>
</comment>
<reference evidence="9" key="1">
    <citation type="submission" date="2020-10" db="EMBL/GenBank/DDBJ databases">
        <authorList>
            <person name="Gilroy R."/>
        </authorList>
    </citation>
    <scope>NUCLEOTIDE SEQUENCE</scope>
    <source>
        <strain evidence="9">CHK183-6373</strain>
    </source>
</reference>
<keyword evidence="4 7" id="KW-0812">Transmembrane</keyword>
<feature type="transmembrane region" description="Helical" evidence="7">
    <location>
        <begin position="21"/>
        <end position="41"/>
    </location>
</feature>
<proteinExistence type="inferred from homology"/>
<evidence type="ECO:0000256" key="5">
    <source>
        <dbReference type="ARBA" id="ARBA00022989"/>
    </source>
</evidence>
<dbReference type="InterPro" id="IPR035906">
    <property type="entry name" value="MetI-like_sf"/>
</dbReference>
<feature type="transmembrane region" description="Helical" evidence="7">
    <location>
        <begin position="89"/>
        <end position="111"/>
    </location>
</feature>
<dbReference type="CDD" id="cd06261">
    <property type="entry name" value="TM_PBP2"/>
    <property type="match status" value="1"/>
</dbReference>
<evidence type="ECO:0000313" key="9">
    <source>
        <dbReference type="EMBL" id="HIV28364.1"/>
    </source>
</evidence>
<protein>
    <submittedName>
        <fullName evidence="9">Sugar ABC transporter permease</fullName>
    </submittedName>
</protein>
<keyword evidence="3" id="KW-1003">Cell membrane</keyword>
<dbReference type="EMBL" id="DVOT01000186">
    <property type="protein sequence ID" value="HIV28364.1"/>
    <property type="molecule type" value="Genomic_DNA"/>
</dbReference>
<evidence type="ECO:0000256" key="1">
    <source>
        <dbReference type="ARBA" id="ARBA00004651"/>
    </source>
</evidence>
<evidence type="ECO:0000256" key="2">
    <source>
        <dbReference type="ARBA" id="ARBA00022448"/>
    </source>
</evidence>
<name>A0A9D1P8E7_9FIRM</name>
<organism evidence="9 10">
    <name type="scientific">Candidatus Ornithocaccomicrobium faecavium</name>
    <dbReference type="NCBI Taxonomy" id="2840890"/>
    <lineage>
        <taxon>Bacteria</taxon>
        <taxon>Bacillati</taxon>
        <taxon>Bacillota</taxon>
        <taxon>Clostridia</taxon>
        <taxon>Candidatus Ornithocaccomicrobium</taxon>
    </lineage>
</organism>
<reference evidence="9" key="2">
    <citation type="journal article" date="2021" name="PeerJ">
        <title>Extensive microbial diversity within the chicken gut microbiome revealed by metagenomics and culture.</title>
        <authorList>
            <person name="Gilroy R."/>
            <person name="Ravi A."/>
            <person name="Getino M."/>
            <person name="Pursley I."/>
            <person name="Horton D.L."/>
            <person name="Alikhan N.F."/>
            <person name="Baker D."/>
            <person name="Gharbi K."/>
            <person name="Hall N."/>
            <person name="Watson M."/>
            <person name="Adriaenssens E.M."/>
            <person name="Foster-Nyarko E."/>
            <person name="Jarju S."/>
            <person name="Secka A."/>
            <person name="Antonio M."/>
            <person name="Oren A."/>
            <person name="Chaudhuri R.R."/>
            <person name="La Ragione R."/>
            <person name="Hildebrand F."/>
            <person name="Pallen M.J."/>
        </authorList>
    </citation>
    <scope>NUCLEOTIDE SEQUENCE</scope>
    <source>
        <strain evidence="9">CHK183-6373</strain>
    </source>
</reference>
<sequence>MNITASRALARRQAWKRARRHWQLYLFLLLPVAYLILFSYVPMVGAQIAFRDYSPVRGIWGSAWAGLKYFEKFIDSYQFERVLTNTLRVSLYSILAGFPVPLALAVMLNCVRSVRWKKVSQNILYLPHFISTVVMVGMLLQMINPVTGLYAHIHSLLYGSLPSDLMANPSAFAHLYVWSGIWQHMGWDSVIYLAALTAVDPELHEAACIDGASRLGRVWHVDLPGILPTVVILLIMRCGSVMSVGFEKVYLMQTDLNLRASELISTYVYKVGLTSVGTGTQFSYATAIGLFNSVINLIILALVNAISRRLSATSLW</sequence>
<dbReference type="PANTHER" id="PTHR43227">
    <property type="entry name" value="BLL4140 PROTEIN"/>
    <property type="match status" value="1"/>
</dbReference>
<feature type="transmembrane region" description="Helical" evidence="7">
    <location>
        <begin position="123"/>
        <end position="143"/>
    </location>
</feature>
<comment type="caution">
    <text evidence="9">The sequence shown here is derived from an EMBL/GenBank/DDBJ whole genome shotgun (WGS) entry which is preliminary data.</text>
</comment>
<dbReference type="Proteomes" id="UP000886884">
    <property type="component" value="Unassembled WGS sequence"/>
</dbReference>
<keyword evidence="6 7" id="KW-0472">Membrane</keyword>
<feature type="transmembrane region" description="Helical" evidence="7">
    <location>
        <begin position="290"/>
        <end position="307"/>
    </location>
</feature>
<feature type="domain" description="ABC transmembrane type-1" evidence="8">
    <location>
        <begin position="83"/>
        <end position="303"/>
    </location>
</feature>
<keyword evidence="5 7" id="KW-1133">Transmembrane helix</keyword>
<dbReference type="InterPro" id="IPR050809">
    <property type="entry name" value="UgpAE/MalFG_permease"/>
</dbReference>
<comment type="subcellular location">
    <subcellularLocation>
        <location evidence="1 7">Cell membrane</location>
        <topology evidence="1 7">Multi-pass membrane protein</topology>
    </subcellularLocation>
</comment>
<dbReference type="InterPro" id="IPR000515">
    <property type="entry name" value="MetI-like"/>
</dbReference>
<gene>
    <name evidence="9" type="ORF">IAA64_10350</name>
</gene>
<dbReference type="PANTHER" id="PTHR43227:SF11">
    <property type="entry name" value="BLL4140 PROTEIN"/>
    <property type="match status" value="1"/>
</dbReference>
<keyword evidence="2 7" id="KW-0813">Transport</keyword>
<dbReference type="AlphaFoldDB" id="A0A9D1P8E7"/>
<dbReference type="PROSITE" id="PS50928">
    <property type="entry name" value="ABC_TM1"/>
    <property type="match status" value="1"/>
</dbReference>
<evidence type="ECO:0000259" key="8">
    <source>
        <dbReference type="PROSITE" id="PS50928"/>
    </source>
</evidence>
<evidence type="ECO:0000313" key="10">
    <source>
        <dbReference type="Proteomes" id="UP000886884"/>
    </source>
</evidence>
<dbReference type="Gene3D" id="1.10.3720.10">
    <property type="entry name" value="MetI-like"/>
    <property type="match status" value="1"/>
</dbReference>
<evidence type="ECO:0000256" key="7">
    <source>
        <dbReference type="RuleBase" id="RU363032"/>
    </source>
</evidence>
<feature type="transmembrane region" description="Helical" evidence="7">
    <location>
        <begin position="225"/>
        <end position="246"/>
    </location>
</feature>
<dbReference type="Pfam" id="PF00528">
    <property type="entry name" value="BPD_transp_1"/>
    <property type="match status" value="1"/>
</dbReference>
<dbReference type="GO" id="GO:0005886">
    <property type="term" value="C:plasma membrane"/>
    <property type="evidence" value="ECO:0007669"/>
    <property type="project" value="UniProtKB-SubCell"/>
</dbReference>
<accession>A0A9D1P8E7</accession>
<evidence type="ECO:0000256" key="4">
    <source>
        <dbReference type="ARBA" id="ARBA00022692"/>
    </source>
</evidence>
<evidence type="ECO:0000256" key="3">
    <source>
        <dbReference type="ARBA" id="ARBA00022475"/>
    </source>
</evidence>
<evidence type="ECO:0000256" key="6">
    <source>
        <dbReference type="ARBA" id="ARBA00023136"/>
    </source>
</evidence>